<evidence type="ECO:0000259" key="1">
    <source>
        <dbReference type="Pfam" id="PF14392"/>
    </source>
</evidence>
<dbReference type="InterPro" id="IPR025836">
    <property type="entry name" value="Zn_knuckle_CX2CX4HX4C"/>
</dbReference>
<dbReference type="Gene3D" id="1.10.1200.10">
    <property type="entry name" value="ACP-like"/>
    <property type="match status" value="1"/>
</dbReference>
<accession>A0A835LTJ7</accession>
<evidence type="ECO:0000313" key="3">
    <source>
        <dbReference type="Proteomes" id="UP000631114"/>
    </source>
</evidence>
<dbReference type="GO" id="GO:0000036">
    <property type="term" value="F:acyl carrier activity"/>
    <property type="evidence" value="ECO:0007669"/>
    <property type="project" value="InterPro"/>
</dbReference>
<keyword evidence="3" id="KW-1185">Reference proteome</keyword>
<evidence type="ECO:0000313" key="2">
    <source>
        <dbReference type="EMBL" id="KAF9604372.1"/>
    </source>
</evidence>
<dbReference type="InterPro" id="IPR036736">
    <property type="entry name" value="ACP-like_sf"/>
</dbReference>
<reference evidence="2 3" key="1">
    <citation type="submission" date="2020-10" db="EMBL/GenBank/DDBJ databases">
        <title>The Coptis chinensis genome and diversification of protoberbering-type alkaloids.</title>
        <authorList>
            <person name="Wang B."/>
            <person name="Shu S."/>
            <person name="Song C."/>
            <person name="Liu Y."/>
        </authorList>
    </citation>
    <scope>NUCLEOTIDE SEQUENCE [LARGE SCALE GENOMIC DNA]</scope>
    <source>
        <strain evidence="2">HL-2020</strain>
        <tissue evidence="2">Leaf</tissue>
    </source>
</reference>
<dbReference type="OrthoDB" id="448946at2759"/>
<organism evidence="2 3">
    <name type="scientific">Coptis chinensis</name>
    <dbReference type="NCBI Taxonomy" id="261450"/>
    <lineage>
        <taxon>Eukaryota</taxon>
        <taxon>Viridiplantae</taxon>
        <taxon>Streptophyta</taxon>
        <taxon>Embryophyta</taxon>
        <taxon>Tracheophyta</taxon>
        <taxon>Spermatophyta</taxon>
        <taxon>Magnoliopsida</taxon>
        <taxon>Ranunculales</taxon>
        <taxon>Ranunculaceae</taxon>
        <taxon>Coptidoideae</taxon>
        <taxon>Coptis</taxon>
    </lineage>
</organism>
<dbReference type="EMBL" id="JADFTS010000005">
    <property type="protein sequence ID" value="KAF9604372.1"/>
    <property type="molecule type" value="Genomic_DNA"/>
</dbReference>
<dbReference type="PANTHER" id="PTHR46153:SF2">
    <property type="entry name" value="ACYL CARRIER PROTEIN"/>
    <property type="match status" value="1"/>
</dbReference>
<gene>
    <name evidence="2" type="ORF">IFM89_006379</name>
</gene>
<protein>
    <recommendedName>
        <fullName evidence="1">Zinc knuckle CX2CX4HX4C domain-containing protein</fullName>
    </recommendedName>
</protein>
<dbReference type="Proteomes" id="UP000631114">
    <property type="component" value="Unassembled WGS sequence"/>
</dbReference>
<proteinExistence type="predicted"/>
<dbReference type="PANTHER" id="PTHR46153">
    <property type="entry name" value="ACYL CARRIER PROTEIN"/>
    <property type="match status" value="1"/>
</dbReference>
<comment type="caution">
    <text evidence="2">The sequence shown here is derived from an EMBL/GenBank/DDBJ whole genome shotgun (WGS) entry which is preliminary data.</text>
</comment>
<dbReference type="AlphaFoldDB" id="A0A835LTJ7"/>
<name>A0A835LTJ7_9MAGN</name>
<dbReference type="SUPFAM" id="SSF47336">
    <property type="entry name" value="ACP-like"/>
    <property type="match status" value="1"/>
</dbReference>
<dbReference type="InterPro" id="IPR044813">
    <property type="entry name" value="ACP_chloroplastic"/>
</dbReference>
<feature type="domain" description="Zinc knuckle CX2CX4HX4C" evidence="1">
    <location>
        <begin position="99"/>
        <end position="146"/>
    </location>
</feature>
<sequence length="199" mass="22716">MILRLNVSQQAKPETVEKVCEIVRKQLALQAKSTLSGDSKFSALGADSLDTIQIWDLPKEQINKANVMKIGVELGRVQKEDLSCPPDFNKPVPRVRVEMDIKERLSKDQKVRLETEEELTVKLKYEKLEFFCFFCGVIGSDQYTCRIRAQHWYEILNCGGSPKDIKHNFTSQLKANLFFNGIAYSGKHTLTISRPPQKP</sequence>
<dbReference type="Pfam" id="PF14392">
    <property type="entry name" value="zf-CCHC_4"/>
    <property type="match status" value="1"/>
</dbReference>